<dbReference type="Proteomes" id="UP000176633">
    <property type="component" value="Unassembled WGS sequence"/>
</dbReference>
<gene>
    <name evidence="1" type="ORF">A3G50_02180</name>
</gene>
<organism evidence="1 2">
    <name type="scientific">Candidatus Jorgensenbacteria bacterium RIFCSPLOWO2_12_FULL_42_11</name>
    <dbReference type="NCBI Taxonomy" id="1798473"/>
    <lineage>
        <taxon>Bacteria</taxon>
        <taxon>Candidatus Joergenseniibacteriota</taxon>
    </lineage>
</organism>
<dbReference type="AlphaFoldDB" id="A0A1F6C0V7"/>
<proteinExistence type="predicted"/>
<accession>A0A1F6C0V7</accession>
<dbReference type="EMBL" id="MFKM01000035">
    <property type="protein sequence ID" value="OGG42846.1"/>
    <property type="molecule type" value="Genomic_DNA"/>
</dbReference>
<protein>
    <recommendedName>
        <fullName evidence="3">Lipoprotein</fullName>
    </recommendedName>
</protein>
<reference evidence="1 2" key="1">
    <citation type="journal article" date="2016" name="Nat. Commun.">
        <title>Thousands of microbial genomes shed light on interconnected biogeochemical processes in an aquifer system.</title>
        <authorList>
            <person name="Anantharaman K."/>
            <person name="Brown C.T."/>
            <person name="Hug L.A."/>
            <person name="Sharon I."/>
            <person name="Castelle C.J."/>
            <person name="Probst A.J."/>
            <person name="Thomas B.C."/>
            <person name="Singh A."/>
            <person name="Wilkins M.J."/>
            <person name="Karaoz U."/>
            <person name="Brodie E.L."/>
            <person name="Williams K.H."/>
            <person name="Hubbard S.S."/>
            <person name="Banfield J.F."/>
        </authorList>
    </citation>
    <scope>NUCLEOTIDE SEQUENCE [LARGE SCALE GENOMIC DNA]</scope>
</reference>
<evidence type="ECO:0000313" key="1">
    <source>
        <dbReference type="EMBL" id="OGG42846.1"/>
    </source>
</evidence>
<evidence type="ECO:0000313" key="2">
    <source>
        <dbReference type="Proteomes" id="UP000176633"/>
    </source>
</evidence>
<sequence length="164" mass="18545">MKKMVIGYWLLVIVLLGGCATTTYIIEGGGLDPAGDAYKKVHIINPTPYYVVPDIGQNIIMKPGAKIITEPKRPFGWFSPTLGSFSFMAYAYRKYDEKTGRLDEFVGQQQHWIYLDGRAHEYQGGIFGDEVVMGYFPVSSFGHPDRWQGSFLGVVPWKAEFKHQ</sequence>
<evidence type="ECO:0008006" key="3">
    <source>
        <dbReference type="Google" id="ProtNLM"/>
    </source>
</evidence>
<comment type="caution">
    <text evidence="1">The sequence shown here is derived from an EMBL/GenBank/DDBJ whole genome shotgun (WGS) entry which is preliminary data.</text>
</comment>
<name>A0A1F6C0V7_9BACT</name>
<dbReference type="PROSITE" id="PS51257">
    <property type="entry name" value="PROKAR_LIPOPROTEIN"/>
    <property type="match status" value="1"/>
</dbReference>